<dbReference type="FunFam" id="3.40.50.300:FF:000366">
    <property type="entry name" value="GTPase, IMAP family member 2"/>
    <property type="match status" value="1"/>
</dbReference>
<dbReference type="PANTHER" id="PTHR10903:SF62">
    <property type="entry name" value="GTPASE IMAP FAMILY MEMBER 4-LIKE-RELATED"/>
    <property type="match status" value="1"/>
</dbReference>
<keyword evidence="3" id="KW-0342">GTP-binding</keyword>
<dbReference type="InterPro" id="IPR045058">
    <property type="entry name" value="GIMA/IAN/Toc"/>
</dbReference>
<reference evidence="6 7" key="1">
    <citation type="submission" date="2021-04" db="EMBL/GenBank/DDBJ databases">
        <authorList>
            <consortium name="Wellcome Sanger Institute Data Sharing"/>
        </authorList>
    </citation>
    <scope>NUCLEOTIDE SEQUENCE [LARGE SCALE GENOMIC DNA]</scope>
</reference>
<dbReference type="GO" id="GO:0005525">
    <property type="term" value="F:GTP binding"/>
    <property type="evidence" value="ECO:0007669"/>
    <property type="project" value="UniProtKB-KW"/>
</dbReference>
<keyword evidence="4" id="KW-0812">Transmembrane</keyword>
<name>A0AAQ6ISH6_ANATE</name>
<dbReference type="Gene3D" id="3.40.50.300">
    <property type="entry name" value="P-loop containing nucleotide triphosphate hydrolases"/>
    <property type="match status" value="1"/>
</dbReference>
<keyword evidence="7" id="KW-1185">Reference proteome</keyword>
<feature type="domain" description="AIG1-type G" evidence="5">
    <location>
        <begin position="2"/>
        <end position="211"/>
    </location>
</feature>
<evidence type="ECO:0000256" key="1">
    <source>
        <dbReference type="ARBA" id="ARBA00008535"/>
    </source>
</evidence>
<reference evidence="6" key="3">
    <citation type="submission" date="2025-09" db="UniProtKB">
        <authorList>
            <consortium name="Ensembl"/>
        </authorList>
    </citation>
    <scope>IDENTIFICATION</scope>
</reference>
<dbReference type="GeneTree" id="ENSGT01150000286992"/>
<reference evidence="6" key="2">
    <citation type="submission" date="2025-08" db="UniProtKB">
        <authorList>
            <consortium name="Ensembl"/>
        </authorList>
    </citation>
    <scope>IDENTIFICATION</scope>
</reference>
<evidence type="ECO:0000256" key="2">
    <source>
        <dbReference type="ARBA" id="ARBA00022741"/>
    </source>
</evidence>
<comment type="similarity">
    <text evidence="1">Belongs to the TRAFAC class TrmE-Era-EngA-EngB-Septin-like GTPase superfamily. AIG1/Toc34/Toc159-like paraseptin GTPase family. IAN subfamily.</text>
</comment>
<dbReference type="RefSeq" id="XP_026208660.1">
    <property type="nucleotide sequence ID" value="XM_026352875.1"/>
</dbReference>
<protein>
    <recommendedName>
        <fullName evidence="5">AIG1-type G domain-containing protein</fullName>
    </recommendedName>
</protein>
<evidence type="ECO:0000256" key="3">
    <source>
        <dbReference type="ARBA" id="ARBA00023134"/>
    </source>
</evidence>
<keyword evidence="2" id="KW-0547">Nucleotide-binding</keyword>
<dbReference type="SUPFAM" id="SSF52540">
    <property type="entry name" value="P-loop containing nucleoside triphosphate hydrolases"/>
    <property type="match status" value="1"/>
</dbReference>
<dbReference type="InterPro" id="IPR006703">
    <property type="entry name" value="G_AIG1"/>
</dbReference>
<dbReference type="AlphaFoldDB" id="A0AAQ6ISH6"/>
<dbReference type="Proteomes" id="UP000265040">
    <property type="component" value="Chromosome 18"/>
</dbReference>
<dbReference type="InterPro" id="IPR027417">
    <property type="entry name" value="P-loop_NTPase"/>
</dbReference>
<dbReference type="PANTHER" id="PTHR10903">
    <property type="entry name" value="GTPASE, IMAP FAMILY MEMBER-RELATED"/>
    <property type="match status" value="1"/>
</dbReference>
<dbReference type="CDD" id="cd01852">
    <property type="entry name" value="AIG1"/>
    <property type="match status" value="1"/>
</dbReference>
<dbReference type="Ensembl" id="ENSATET00000078216.1">
    <property type="protein sequence ID" value="ENSATEP00000077911.1"/>
    <property type="gene ID" value="ENSATEG00000033233.1"/>
</dbReference>
<dbReference type="Pfam" id="PF04548">
    <property type="entry name" value="AIG1"/>
    <property type="match status" value="1"/>
</dbReference>
<feature type="transmembrane region" description="Helical" evidence="4">
    <location>
        <begin position="253"/>
        <end position="274"/>
    </location>
</feature>
<accession>A0AAQ6ISH6</accession>
<sequence>MGDTRRIVLLGKTGAGKSNLANTIFGEELFTINHTLNSETKECKAETKSLNGKSITLIDTPGFFDPGRSEEDNKPEILRCLTECAPGPHVFLIVLKVEKFTEHEKAVIAQMCNQFSEDALTYAVVVFTHGDQLPEDMKIEEYVDQSEGLRDLVRKCGGRCHIVDNKYWKKNNEDEYRSNMFQVAELLNTIENIVMENNGGYYTDEKLQALEIKIQNEEECIRQSSLNMAQEEIRQQAKIHVFKKQANNSSLTWIKGFWGLAVIVGLFATITAVIRNLKRYGIARNTTT</sequence>
<evidence type="ECO:0000313" key="6">
    <source>
        <dbReference type="Ensembl" id="ENSATEP00000077911.1"/>
    </source>
</evidence>
<keyword evidence="4" id="KW-1133">Transmembrane helix</keyword>
<organism evidence="6 7">
    <name type="scientific">Anabas testudineus</name>
    <name type="common">Climbing perch</name>
    <name type="synonym">Anthias testudineus</name>
    <dbReference type="NCBI Taxonomy" id="64144"/>
    <lineage>
        <taxon>Eukaryota</taxon>
        <taxon>Metazoa</taxon>
        <taxon>Chordata</taxon>
        <taxon>Craniata</taxon>
        <taxon>Vertebrata</taxon>
        <taxon>Euteleostomi</taxon>
        <taxon>Actinopterygii</taxon>
        <taxon>Neopterygii</taxon>
        <taxon>Teleostei</taxon>
        <taxon>Neoteleostei</taxon>
        <taxon>Acanthomorphata</taxon>
        <taxon>Anabantaria</taxon>
        <taxon>Anabantiformes</taxon>
        <taxon>Anabantoidei</taxon>
        <taxon>Anabantidae</taxon>
        <taxon>Anabas</taxon>
    </lineage>
</organism>
<evidence type="ECO:0000256" key="4">
    <source>
        <dbReference type="SAM" id="Phobius"/>
    </source>
</evidence>
<dbReference type="PROSITE" id="PS51720">
    <property type="entry name" value="G_AIG1"/>
    <property type="match status" value="1"/>
</dbReference>
<keyword evidence="4" id="KW-0472">Membrane</keyword>
<dbReference type="GeneID" id="113157390"/>
<evidence type="ECO:0000313" key="7">
    <source>
        <dbReference type="Proteomes" id="UP000265040"/>
    </source>
</evidence>
<dbReference type="RefSeq" id="XP_026208661.1">
    <property type="nucleotide sequence ID" value="XM_026352876.1"/>
</dbReference>
<evidence type="ECO:0000259" key="5">
    <source>
        <dbReference type="PROSITE" id="PS51720"/>
    </source>
</evidence>
<proteinExistence type="inferred from homology"/>